<keyword evidence="13" id="KW-0560">Oxidoreductase</keyword>
<dbReference type="GO" id="GO:0046872">
    <property type="term" value="F:metal ion binding"/>
    <property type="evidence" value="ECO:0007669"/>
    <property type="project" value="UniProtKB-KW"/>
</dbReference>
<dbReference type="Pfam" id="PF00667">
    <property type="entry name" value="FAD_binding_1"/>
    <property type="match status" value="1"/>
</dbReference>
<accession>A0A6A7BS22</accession>
<comment type="pathway">
    <text evidence="3">Sulfur metabolism; hydrogen sulfide biosynthesis; hydrogen sulfide from sulfite (NADPH route): step 1/1.</text>
</comment>
<dbReference type="Gene3D" id="3.40.50.970">
    <property type="match status" value="1"/>
</dbReference>
<dbReference type="GO" id="GO:0004783">
    <property type="term" value="F:sulfite reductase (NADPH) activity"/>
    <property type="evidence" value="ECO:0007669"/>
    <property type="project" value="UniProtKB-EC"/>
</dbReference>
<comment type="catalytic activity">
    <reaction evidence="16">
        <text>hydrogen sulfide + 3 NADP(+) + 3 H2O = sulfite + 3 NADPH + 4 H(+)</text>
        <dbReference type="Rhea" id="RHEA:13801"/>
        <dbReference type="ChEBI" id="CHEBI:15377"/>
        <dbReference type="ChEBI" id="CHEBI:15378"/>
        <dbReference type="ChEBI" id="CHEBI:17359"/>
        <dbReference type="ChEBI" id="CHEBI:29919"/>
        <dbReference type="ChEBI" id="CHEBI:57783"/>
        <dbReference type="ChEBI" id="CHEBI:58349"/>
        <dbReference type="EC" id="1.8.1.2"/>
    </reaction>
</comment>
<evidence type="ECO:0000256" key="8">
    <source>
        <dbReference type="ARBA" id="ARBA00022643"/>
    </source>
</evidence>
<dbReference type="GO" id="GO:0010181">
    <property type="term" value="F:FMN binding"/>
    <property type="evidence" value="ECO:0007669"/>
    <property type="project" value="TreeGrafter"/>
</dbReference>
<evidence type="ECO:0000256" key="1">
    <source>
        <dbReference type="ARBA" id="ARBA00001917"/>
    </source>
</evidence>
<evidence type="ECO:0000256" key="4">
    <source>
        <dbReference type="ARBA" id="ARBA00012604"/>
    </source>
</evidence>
<dbReference type="EC" id="1.8.1.2" evidence="4"/>
<evidence type="ECO:0000256" key="11">
    <source>
        <dbReference type="ARBA" id="ARBA00022857"/>
    </source>
</evidence>
<evidence type="ECO:0000259" key="19">
    <source>
        <dbReference type="PROSITE" id="PS51384"/>
    </source>
</evidence>
<evidence type="ECO:0000313" key="21">
    <source>
        <dbReference type="Proteomes" id="UP000799421"/>
    </source>
</evidence>
<dbReference type="FunFam" id="3.40.50.80:FF:000011">
    <property type="entry name" value="Sulfite reductase flavoprotein component"/>
    <property type="match status" value="1"/>
</dbReference>
<dbReference type="InterPro" id="IPR017927">
    <property type="entry name" value="FAD-bd_FR_type"/>
</dbReference>
<keyword evidence="21" id="KW-1185">Reference proteome</keyword>
<dbReference type="GO" id="GO:0005829">
    <property type="term" value="C:cytosol"/>
    <property type="evidence" value="ECO:0007669"/>
    <property type="project" value="TreeGrafter"/>
</dbReference>
<dbReference type="FunFam" id="3.40.50.920:FF:000007">
    <property type="entry name" value="Pyruvate:ferredoxin (Flavodoxin) oxidoreductase"/>
    <property type="match status" value="1"/>
</dbReference>
<dbReference type="FunFam" id="1.20.990.10:FF:000010">
    <property type="entry name" value="Sulfite reductase [NADPH] flavoprotein component"/>
    <property type="match status" value="1"/>
</dbReference>
<dbReference type="AlphaFoldDB" id="A0A6A7BS22"/>
<dbReference type="SUPFAM" id="SSF63380">
    <property type="entry name" value="Riboflavin synthase domain-like"/>
    <property type="match status" value="1"/>
</dbReference>
<dbReference type="InterPro" id="IPR001709">
    <property type="entry name" value="Flavoprot_Pyr_Nucl_cyt_Rdtase"/>
</dbReference>
<evidence type="ECO:0000256" key="7">
    <source>
        <dbReference type="ARBA" id="ARBA00022630"/>
    </source>
</evidence>
<dbReference type="Proteomes" id="UP000799421">
    <property type="component" value="Unassembled WGS sequence"/>
</dbReference>
<evidence type="ECO:0000256" key="15">
    <source>
        <dbReference type="ARBA" id="ARBA00023014"/>
    </source>
</evidence>
<comment type="function">
    <text evidence="17">This enzyme catalyzes the 6-electron reduction of sulfite to sulfide. This is one of several activities required for the biosynthesis of L-cysteine from sulfate.</text>
</comment>
<sequence>MTSDEVGSAQSSALPEGHEVSMSSFYGPSYVTAQVLVQQVAYGLSETLFSYSPEFFDLDLAAKAWKDANQKNSRGEVTELRQMSTRTGAGNIVLGYMFSPDFDLTKRHIPQSIIASAATLQHMRPVLDQLSLLHEIANPTVCHVAAVDYAPETKVGLVTDYCSAISLADDLGLGLISSQNTLEVQHMSLLSTLLASLLPTVHIYDGVNVGREITHVIDVQSQSSLQRHYYSVLKDVKDSYSSKRLTYQGKMSRLMQSFNSEMGTEYKCFEYHGHESPMAILVVFGTTEGNYAAQAARKLAQDGLPIGVVNVRVYRPFVEEEFLEAIPQTVQYVTVLGQVKDQSNVPDGSITSNLYVDVMAAVSFQGLNSGKEPSVYEIKYARETAWTEAKMEGLMRHLVRKPSEAEPLPKEIDSAANEDPASESEIGPDDGASAKSEKAENAENVEIDNLKSFLEEEPEPASEMSSWITAARGLAFKEAYDTTSSLRPDLSVKTVTVHVKERRRLTPLEYDRNIFHIEFDLGDSGLKYELGEALGIHAENNPVDVEHFIQWYGLDPDEVVEVASRNDPNVLEKRTVYQTLMQNLDLFGRPPKRFYEALAEFASDEKERTQLLMLGTGGNQESKLELQRRAEVDTITFADILLEFPSAHPGFQDIVRIVNPMKRREYSIASSQKVTPNSISLLVVTVNWNDPKGRDRFGQATRYLNSLSVGDPVTVSVKPSVMKLPPKTTHPIIMAGLGTGLAPFRAFVQERAWQREQGMPIGDIFLYMGSRHQREEYLYGEEWEAYQNAGIITLIGKAFSRDQPQKIYIQDRMRETMGDIRRAYFHQEGSFYLCGPTWPVPDVTAVLEEAVEIEAAAEGKKKNGKKEVERLKEDLRYVLEIY</sequence>
<dbReference type="GO" id="GO:0051539">
    <property type="term" value="F:4 iron, 4 sulfur cluster binding"/>
    <property type="evidence" value="ECO:0007669"/>
    <property type="project" value="UniProtKB-KW"/>
</dbReference>
<comment type="cofactor">
    <cofactor evidence="2">
        <name>FAD</name>
        <dbReference type="ChEBI" id="CHEBI:57692"/>
    </cofactor>
</comment>
<keyword evidence="5" id="KW-0813">Transport</keyword>
<evidence type="ECO:0000256" key="14">
    <source>
        <dbReference type="ARBA" id="ARBA00023004"/>
    </source>
</evidence>
<dbReference type="PANTHER" id="PTHR19384:SF109">
    <property type="entry name" value="SULFITE REDUCTASE [NADPH] FLAVOPROTEIN COMPONENT"/>
    <property type="match status" value="1"/>
</dbReference>
<keyword evidence="8" id="KW-0288">FMN</keyword>
<dbReference type="SUPFAM" id="SSF52343">
    <property type="entry name" value="Ferredoxin reductase-like, C-terminal NADP-linked domain"/>
    <property type="match status" value="1"/>
</dbReference>
<gene>
    <name evidence="20" type="ORF">K470DRAFT_222827</name>
</gene>
<dbReference type="InterPro" id="IPR001433">
    <property type="entry name" value="OxRdtase_FAD/NAD-bd"/>
</dbReference>
<keyword evidence="9" id="KW-0479">Metal-binding</keyword>
<dbReference type="InterPro" id="IPR009014">
    <property type="entry name" value="Transketo_C/PFOR_II"/>
</dbReference>
<evidence type="ECO:0000256" key="13">
    <source>
        <dbReference type="ARBA" id="ARBA00023002"/>
    </source>
</evidence>
<evidence type="ECO:0000256" key="17">
    <source>
        <dbReference type="ARBA" id="ARBA00059320"/>
    </source>
</evidence>
<evidence type="ECO:0000256" key="6">
    <source>
        <dbReference type="ARBA" id="ARBA00022485"/>
    </source>
</evidence>
<dbReference type="InterPro" id="IPR017938">
    <property type="entry name" value="Riboflavin_synthase-like_b-brl"/>
</dbReference>
<dbReference type="PANTHER" id="PTHR19384">
    <property type="entry name" value="NITRIC OXIDE SYNTHASE-RELATED"/>
    <property type="match status" value="1"/>
</dbReference>
<dbReference type="PROSITE" id="PS51384">
    <property type="entry name" value="FAD_FR"/>
    <property type="match status" value="1"/>
</dbReference>
<dbReference type="Gene3D" id="1.20.990.10">
    <property type="entry name" value="NADPH-cytochrome p450 Reductase, Chain A, domain 3"/>
    <property type="match status" value="1"/>
</dbReference>
<dbReference type="InterPro" id="IPR039261">
    <property type="entry name" value="FNR_nucleotide-bd"/>
</dbReference>
<keyword evidence="12" id="KW-0249">Electron transport</keyword>
<dbReference type="InterPro" id="IPR023173">
    <property type="entry name" value="NADPH_Cyt_P450_Rdtase_alpha"/>
</dbReference>
<evidence type="ECO:0000256" key="18">
    <source>
        <dbReference type="SAM" id="MobiDB-lite"/>
    </source>
</evidence>
<reference evidence="20" key="1">
    <citation type="journal article" date="2020" name="Stud. Mycol.">
        <title>101 Dothideomycetes genomes: a test case for predicting lifestyles and emergence of pathogens.</title>
        <authorList>
            <person name="Haridas S."/>
            <person name="Albert R."/>
            <person name="Binder M."/>
            <person name="Bloem J."/>
            <person name="Labutti K."/>
            <person name="Salamov A."/>
            <person name="Andreopoulos B."/>
            <person name="Baker S."/>
            <person name="Barry K."/>
            <person name="Bills G."/>
            <person name="Bluhm B."/>
            <person name="Cannon C."/>
            <person name="Castanera R."/>
            <person name="Culley D."/>
            <person name="Daum C."/>
            <person name="Ezra D."/>
            <person name="Gonzalez J."/>
            <person name="Henrissat B."/>
            <person name="Kuo A."/>
            <person name="Liang C."/>
            <person name="Lipzen A."/>
            <person name="Lutzoni F."/>
            <person name="Magnuson J."/>
            <person name="Mondo S."/>
            <person name="Nolan M."/>
            <person name="Ohm R."/>
            <person name="Pangilinan J."/>
            <person name="Park H.-J."/>
            <person name="Ramirez L."/>
            <person name="Alfaro M."/>
            <person name="Sun H."/>
            <person name="Tritt A."/>
            <person name="Yoshinaga Y."/>
            <person name="Zwiers L.-H."/>
            <person name="Turgeon B."/>
            <person name="Goodwin S."/>
            <person name="Spatafora J."/>
            <person name="Crous P."/>
            <person name="Grigoriev I."/>
        </authorList>
    </citation>
    <scope>NUCLEOTIDE SEQUENCE</scope>
    <source>
        <strain evidence="20">CBS 480.64</strain>
    </source>
</reference>
<keyword evidence="10" id="KW-0274">FAD</keyword>
<dbReference type="Gene3D" id="3.40.50.80">
    <property type="entry name" value="Nucleotide-binding domain of ferredoxin-NADP reductase (FNR) module"/>
    <property type="match status" value="1"/>
</dbReference>
<keyword evidence="11" id="KW-0521">NADP</keyword>
<name>A0A6A7BS22_9PEZI</name>
<dbReference type="Gene3D" id="2.40.30.10">
    <property type="entry name" value="Translation factors"/>
    <property type="match status" value="1"/>
</dbReference>
<evidence type="ECO:0000256" key="12">
    <source>
        <dbReference type="ARBA" id="ARBA00022982"/>
    </source>
</evidence>
<dbReference type="SUPFAM" id="SSF52922">
    <property type="entry name" value="TK C-terminal domain-like"/>
    <property type="match status" value="1"/>
</dbReference>
<protein>
    <recommendedName>
        <fullName evidence="4">assimilatory sulfite reductase (NADPH)</fullName>
        <ecNumber evidence="4">1.8.1.2</ecNumber>
    </recommendedName>
</protein>
<feature type="region of interest" description="Disordered" evidence="18">
    <location>
        <begin position="414"/>
        <end position="442"/>
    </location>
</feature>
<dbReference type="GO" id="GO:0050660">
    <property type="term" value="F:flavin adenine dinucleotide binding"/>
    <property type="evidence" value="ECO:0007669"/>
    <property type="project" value="TreeGrafter"/>
</dbReference>
<dbReference type="InterPro" id="IPR003097">
    <property type="entry name" value="CysJ-like_FAD-binding"/>
</dbReference>
<dbReference type="Gene3D" id="3.40.50.920">
    <property type="match status" value="1"/>
</dbReference>
<keyword evidence="14" id="KW-0408">Iron</keyword>
<feature type="domain" description="FAD-binding FR-type" evidence="19">
    <location>
        <begin position="492"/>
        <end position="726"/>
    </location>
</feature>
<keyword evidence="6" id="KW-0004">4Fe-4S</keyword>
<dbReference type="OrthoDB" id="1856718at2759"/>
<evidence type="ECO:0000256" key="10">
    <source>
        <dbReference type="ARBA" id="ARBA00022827"/>
    </source>
</evidence>
<proteinExistence type="predicted"/>
<evidence type="ECO:0000256" key="5">
    <source>
        <dbReference type="ARBA" id="ARBA00022448"/>
    </source>
</evidence>
<dbReference type="CDD" id="cd06207">
    <property type="entry name" value="CyPoR_like"/>
    <property type="match status" value="1"/>
</dbReference>
<dbReference type="FunFam" id="3.40.50.970:FF:000052">
    <property type="entry name" value="Sulfite reductase [NADPH] flavoprotein component"/>
    <property type="match status" value="1"/>
</dbReference>
<dbReference type="Pfam" id="PF00175">
    <property type="entry name" value="NAD_binding_1"/>
    <property type="match status" value="1"/>
</dbReference>
<keyword evidence="15" id="KW-0411">Iron-sulfur</keyword>
<evidence type="ECO:0000256" key="3">
    <source>
        <dbReference type="ARBA" id="ARBA00004774"/>
    </source>
</evidence>
<organism evidence="20 21">
    <name type="scientific">Piedraia hortae CBS 480.64</name>
    <dbReference type="NCBI Taxonomy" id="1314780"/>
    <lineage>
        <taxon>Eukaryota</taxon>
        <taxon>Fungi</taxon>
        <taxon>Dikarya</taxon>
        <taxon>Ascomycota</taxon>
        <taxon>Pezizomycotina</taxon>
        <taxon>Dothideomycetes</taxon>
        <taxon>Dothideomycetidae</taxon>
        <taxon>Capnodiales</taxon>
        <taxon>Piedraiaceae</taxon>
        <taxon>Piedraia</taxon>
    </lineage>
</organism>
<evidence type="ECO:0000256" key="9">
    <source>
        <dbReference type="ARBA" id="ARBA00022723"/>
    </source>
</evidence>
<keyword evidence="7" id="KW-0285">Flavoprotein</keyword>
<comment type="cofactor">
    <cofactor evidence="1">
        <name>FMN</name>
        <dbReference type="ChEBI" id="CHEBI:58210"/>
    </cofactor>
</comment>
<dbReference type="PRINTS" id="PR00371">
    <property type="entry name" value="FPNCR"/>
</dbReference>
<evidence type="ECO:0000313" key="20">
    <source>
        <dbReference type="EMBL" id="KAF2857707.1"/>
    </source>
</evidence>
<evidence type="ECO:0000256" key="2">
    <source>
        <dbReference type="ARBA" id="ARBA00001974"/>
    </source>
</evidence>
<evidence type="ECO:0000256" key="16">
    <source>
        <dbReference type="ARBA" id="ARBA00052219"/>
    </source>
</evidence>
<dbReference type="EMBL" id="MU006030">
    <property type="protein sequence ID" value="KAF2857707.1"/>
    <property type="molecule type" value="Genomic_DNA"/>
</dbReference>